<dbReference type="EMBL" id="JAVTTP010000001">
    <property type="protein sequence ID" value="MDT7828347.1"/>
    <property type="molecule type" value="Genomic_DNA"/>
</dbReference>
<sequence length="139" mass="16283">MDVILPKDLQLRENADEEFQYCINELESHTILPITITNIGGEIIIKEYCLRYPPEWGKIVECKENRKNPINLKIKTSAEFTISFVIPEFETSIGIFGIKIYDTESQWDTRFKIFSPPSLMSEGEESNINYRSDYYLKNM</sequence>
<evidence type="ECO:0000313" key="1">
    <source>
        <dbReference type="EMBL" id="MDT7828347.1"/>
    </source>
</evidence>
<gene>
    <name evidence="1" type="ORF">RQM65_06700</name>
</gene>
<protein>
    <submittedName>
        <fullName evidence="1">Uncharacterized protein</fullName>
    </submittedName>
</protein>
<accession>A0ABU3L4J1</accession>
<comment type="caution">
    <text evidence="1">The sequence shown here is derived from an EMBL/GenBank/DDBJ whole genome shotgun (WGS) entry which is preliminary data.</text>
</comment>
<name>A0ABU3L4J1_9FLAO</name>
<dbReference type="Proteomes" id="UP001250656">
    <property type="component" value="Unassembled WGS sequence"/>
</dbReference>
<organism evidence="1 2">
    <name type="scientific">Pricia mediterranea</name>
    <dbReference type="NCBI Taxonomy" id="3076079"/>
    <lineage>
        <taxon>Bacteria</taxon>
        <taxon>Pseudomonadati</taxon>
        <taxon>Bacteroidota</taxon>
        <taxon>Flavobacteriia</taxon>
        <taxon>Flavobacteriales</taxon>
        <taxon>Flavobacteriaceae</taxon>
        <taxon>Pricia</taxon>
    </lineage>
</organism>
<evidence type="ECO:0000313" key="2">
    <source>
        <dbReference type="Proteomes" id="UP001250656"/>
    </source>
</evidence>
<reference evidence="1 2" key="1">
    <citation type="submission" date="2023-09" db="EMBL/GenBank/DDBJ databases">
        <title>Novel taxa isolated from Blanes Bay.</title>
        <authorList>
            <person name="Rey-Velasco X."/>
            <person name="Lucena T."/>
        </authorList>
    </citation>
    <scope>NUCLEOTIDE SEQUENCE [LARGE SCALE GENOMIC DNA]</scope>
    <source>
        <strain evidence="1 2">S334</strain>
    </source>
</reference>
<keyword evidence="2" id="KW-1185">Reference proteome</keyword>
<proteinExistence type="predicted"/>
<dbReference type="RefSeq" id="WP_314013620.1">
    <property type="nucleotide sequence ID" value="NZ_JAVTTP010000001.1"/>
</dbReference>